<accession>A0A2V1D965</accession>
<reference evidence="2 3" key="1">
    <citation type="journal article" date="2018" name="Sci. Rep.">
        <title>Comparative genomics provides insights into the lifestyle and reveals functional heterogeneity of dark septate endophytic fungi.</title>
        <authorList>
            <person name="Knapp D.G."/>
            <person name="Nemeth J.B."/>
            <person name="Barry K."/>
            <person name="Hainaut M."/>
            <person name="Henrissat B."/>
            <person name="Johnson J."/>
            <person name="Kuo A."/>
            <person name="Lim J.H.P."/>
            <person name="Lipzen A."/>
            <person name="Nolan M."/>
            <person name="Ohm R.A."/>
            <person name="Tamas L."/>
            <person name="Grigoriev I.V."/>
            <person name="Spatafora J.W."/>
            <person name="Nagy L.G."/>
            <person name="Kovacs G.M."/>
        </authorList>
    </citation>
    <scope>NUCLEOTIDE SEQUENCE [LARGE SCALE GENOMIC DNA]</scope>
    <source>
        <strain evidence="2 3">DSE2036</strain>
    </source>
</reference>
<sequence length="98" mass="11466">MDRRPESRHFTTQLSSWNCSKYCVQFRRVSLLNLLLRATSWLTTNIPFMFIETRERFIFRCTIALLPPFDMICDITLVGACSSALGSFLRYVVRGLKH</sequence>
<keyword evidence="1" id="KW-1133">Transmembrane helix</keyword>
<evidence type="ECO:0000313" key="2">
    <source>
        <dbReference type="EMBL" id="PVH94608.1"/>
    </source>
</evidence>
<feature type="transmembrane region" description="Helical" evidence="1">
    <location>
        <begin position="71"/>
        <end position="93"/>
    </location>
</feature>
<evidence type="ECO:0000256" key="1">
    <source>
        <dbReference type="SAM" id="Phobius"/>
    </source>
</evidence>
<gene>
    <name evidence="2" type="ORF">DM02DRAFT_618501</name>
</gene>
<proteinExistence type="predicted"/>
<keyword evidence="1" id="KW-0472">Membrane</keyword>
<evidence type="ECO:0000313" key="3">
    <source>
        <dbReference type="Proteomes" id="UP000244855"/>
    </source>
</evidence>
<name>A0A2V1D965_9PLEO</name>
<protein>
    <submittedName>
        <fullName evidence="2">Uncharacterized protein</fullName>
    </submittedName>
</protein>
<keyword evidence="3" id="KW-1185">Reference proteome</keyword>
<keyword evidence="1" id="KW-0812">Transmembrane</keyword>
<dbReference type="EMBL" id="KZ805527">
    <property type="protein sequence ID" value="PVH94608.1"/>
    <property type="molecule type" value="Genomic_DNA"/>
</dbReference>
<organism evidence="2 3">
    <name type="scientific">Periconia macrospinosa</name>
    <dbReference type="NCBI Taxonomy" id="97972"/>
    <lineage>
        <taxon>Eukaryota</taxon>
        <taxon>Fungi</taxon>
        <taxon>Dikarya</taxon>
        <taxon>Ascomycota</taxon>
        <taxon>Pezizomycotina</taxon>
        <taxon>Dothideomycetes</taxon>
        <taxon>Pleosporomycetidae</taxon>
        <taxon>Pleosporales</taxon>
        <taxon>Massarineae</taxon>
        <taxon>Periconiaceae</taxon>
        <taxon>Periconia</taxon>
    </lineage>
</organism>
<dbReference type="AlphaFoldDB" id="A0A2V1D965"/>
<dbReference type="Proteomes" id="UP000244855">
    <property type="component" value="Unassembled WGS sequence"/>
</dbReference>
<feature type="transmembrane region" description="Helical" evidence="1">
    <location>
        <begin position="31"/>
        <end position="51"/>
    </location>
</feature>